<protein>
    <submittedName>
        <fullName evidence="4">SDR family oxidoreductase</fullName>
    </submittedName>
</protein>
<evidence type="ECO:0000256" key="3">
    <source>
        <dbReference type="RuleBase" id="RU000363"/>
    </source>
</evidence>
<evidence type="ECO:0000256" key="1">
    <source>
        <dbReference type="ARBA" id="ARBA00006484"/>
    </source>
</evidence>
<comment type="similarity">
    <text evidence="1 3">Belongs to the short-chain dehydrogenases/reductases (SDR) family.</text>
</comment>
<gene>
    <name evidence="4" type="ORF">H0B56_04415</name>
</gene>
<reference evidence="4 5" key="1">
    <citation type="submission" date="2020-07" db="EMBL/GenBank/DDBJ databases">
        <title>Genome of Haloechinothrix sp.</title>
        <authorList>
            <person name="Tang S.-K."/>
            <person name="Yang L."/>
            <person name="Zhu W.-Y."/>
        </authorList>
    </citation>
    <scope>NUCLEOTIDE SEQUENCE [LARGE SCALE GENOMIC DNA]</scope>
    <source>
        <strain evidence="4 5">YIM 98757</strain>
    </source>
</reference>
<name>A0A838A8J0_9PSEU</name>
<dbReference type="InterPro" id="IPR020904">
    <property type="entry name" value="Sc_DH/Rdtase_CS"/>
</dbReference>
<keyword evidence="5" id="KW-1185">Reference proteome</keyword>
<dbReference type="PRINTS" id="PR00081">
    <property type="entry name" value="GDHRDH"/>
</dbReference>
<accession>A0A838A8J0</accession>
<keyword evidence="2" id="KW-0560">Oxidoreductase</keyword>
<dbReference type="NCBIfam" id="NF005878">
    <property type="entry name" value="PRK07825.1"/>
    <property type="match status" value="1"/>
</dbReference>
<dbReference type="SUPFAM" id="SSF51735">
    <property type="entry name" value="NAD(P)-binding Rossmann-fold domains"/>
    <property type="match status" value="1"/>
</dbReference>
<comment type="caution">
    <text evidence="4">The sequence shown here is derived from an EMBL/GenBank/DDBJ whole genome shotgun (WGS) entry which is preliminary data.</text>
</comment>
<dbReference type="GO" id="GO:0016616">
    <property type="term" value="F:oxidoreductase activity, acting on the CH-OH group of donors, NAD or NADP as acceptor"/>
    <property type="evidence" value="ECO:0007669"/>
    <property type="project" value="TreeGrafter"/>
</dbReference>
<evidence type="ECO:0000313" key="5">
    <source>
        <dbReference type="Proteomes" id="UP000582974"/>
    </source>
</evidence>
<organism evidence="4 5">
    <name type="scientific">Haloechinothrix aidingensis</name>
    <dbReference type="NCBI Taxonomy" id="2752311"/>
    <lineage>
        <taxon>Bacteria</taxon>
        <taxon>Bacillati</taxon>
        <taxon>Actinomycetota</taxon>
        <taxon>Actinomycetes</taxon>
        <taxon>Pseudonocardiales</taxon>
        <taxon>Pseudonocardiaceae</taxon>
        <taxon>Haloechinothrix</taxon>
    </lineage>
</organism>
<evidence type="ECO:0000256" key="2">
    <source>
        <dbReference type="ARBA" id="ARBA00023002"/>
    </source>
</evidence>
<dbReference type="PANTHER" id="PTHR24322:SF736">
    <property type="entry name" value="RETINOL DEHYDROGENASE 10"/>
    <property type="match status" value="1"/>
</dbReference>
<evidence type="ECO:0000313" key="4">
    <source>
        <dbReference type="EMBL" id="MBA0124779.1"/>
    </source>
</evidence>
<proteinExistence type="inferred from homology"/>
<dbReference type="PRINTS" id="PR00080">
    <property type="entry name" value="SDRFAMILY"/>
</dbReference>
<dbReference type="Proteomes" id="UP000582974">
    <property type="component" value="Unassembled WGS sequence"/>
</dbReference>
<sequence>MRGAVVAITGGARGIGRATAEAFLARGARVAIGDIDATLAGTTARELTGMQGAEVRGWSLDVTDRTSVAAFLDRVEDDLGAADVLVNNAGIMPTGAFLDESESMTERMLSINLRGVVDGSRVAGARFTARGHGSIINIASLAGVLGVPGVATYCATKHAVVGLTEALHREFRDTGVHVGAVLPGVVRTELSEGTGFPSWLEWLTTVDPEDVAEAVVRAVGTGKPKVTVPARLGAVLGAVNALPERAKRAAEKATRLDSAFLQAEPTARDRYHQRLTGGTP</sequence>
<dbReference type="PANTHER" id="PTHR24322">
    <property type="entry name" value="PKSB"/>
    <property type="match status" value="1"/>
</dbReference>
<dbReference type="InterPro" id="IPR002347">
    <property type="entry name" value="SDR_fam"/>
</dbReference>
<dbReference type="Pfam" id="PF00106">
    <property type="entry name" value="adh_short"/>
    <property type="match status" value="1"/>
</dbReference>
<dbReference type="Gene3D" id="3.40.50.720">
    <property type="entry name" value="NAD(P)-binding Rossmann-like Domain"/>
    <property type="match status" value="1"/>
</dbReference>
<dbReference type="AlphaFoldDB" id="A0A838A8J0"/>
<dbReference type="EMBL" id="JACCKD010000001">
    <property type="protein sequence ID" value="MBA0124779.1"/>
    <property type="molecule type" value="Genomic_DNA"/>
</dbReference>
<dbReference type="InterPro" id="IPR036291">
    <property type="entry name" value="NAD(P)-bd_dom_sf"/>
</dbReference>
<dbReference type="PROSITE" id="PS00061">
    <property type="entry name" value="ADH_SHORT"/>
    <property type="match status" value="1"/>
</dbReference>